<feature type="chain" id="PRO_5046685308" evidence="1">
    <location>
        <begin position="21"/>
        <end position="491"/>
    </location>
</feature>
<name>A0ABZ2UJY3_9FLAO</name>
<evidence type="ECO:0000256" key="1">
    <source>
        <dbReference type="SAM" id="SignalP"/>
    </source>
</evidence>
<accession>A0ABZ2UJY3</accession>
<evidence type="ECO:0000313" key="3">
    <source>
        <dbReference type="EMBL" id="WYZ20056.1"/>
    </source>
</evidence>
<keyword evidence="1" id="KW-0732">Signal</keyword>
<dbReference type="PROSITE" id="PS51257">
    <property type="entry name" value="PROKAR_LIPOPROTEIN"/>
    <property type="match status" value="1"/>
</dbReference>
<dbReference type="SUPFAM" id="SSF48452">
    <property type="entry name" value="TPR-like"/>
    <property type="match status" value="1"/>
</dbReference>
<dbReference type="Gene3D" id="1.25.40.390">
    <property type="match status" value="1"/>
</dbReference>
<evidence type="ECO:0000313" key="4">
    <source>
        <dbReference type="Proteomes" id="UP001623852"/>
    </source>
</evidence>
<dbReference type="Proteomes" id="UP001623852">
    <property type="component" value="Chromosome"/>
</dbReference>
<dbReference type="EMBL" id="CP150845">
    <property type="protein sequence ID" value="WYZ20056.1"/>
    <property type="molecule type" value="Genomic_DNA"/>
</dbReference>
<gene>
    <name evidence="3" type="ORF">AABD74_01035</name>
</gene>
<feature type="domain" description="SusD-like N-terminal" evidence="2">
    <location>
        <begin position="22"/>
        <end position="222"/>
    </location>
</feature>
<proteinExistence type="predicted"/>
<dbReference type="InterPro" id="IPR033985">
    <property type="entry name" value="SusD-like_N"/>
</dbReference>
<protein>
    <submittedName>
        <fullName evidence="3">RagB/SusD family nutrient uptake outer membrane protein</fullName>
    </submittedName>
</protein>
<dbReference type="InterPro" id="IPR011990">
    <property type="entry name" value="TPR-like_helical_dom_sf"/>
</dbReference>
<feature type="signal peptide" evidence="1">
    <location>
        <begin position="1"/>
        <end position="20"/>
    </location>
</feature>
<keyword evidence="4" id="KW-1185">Reference proteome</keyword>
<sequence>MKKLKIIPALLLLITLSSCDNFLSEVPDNRTQIDTPEKISELLVNAYPDACYMEFAETMTDNVFDSGDPGLFVPLNTENYNWEMNNGTDVDSQTNYWNACYSAIARANKALEAIKQLGSPASLNPQKGEALLARAYAHFMLVSFWSKRYDPATADTDLGIPYVTEPEDVLIKKYKRNSMREVFDYLENDIEEGLKYVTNEYNQPKFHFNKDAAKAFASRFYLIKGNWNRVIELTNELTANPEGKLRDYSSYLNLDYDTRSKIYADQSQETNLLIASVLSYYNRSFYQNRFQLTVAREGEILSSSTNIFNKDWFVTSTSYNYVTSFVPKFNEYFKYTNSSGTSGEGYDAIVLLSNDEFYLNGTEALVMTNRIDEARAALQYFIGTRTADYDPAADILTDELIVSKYPVIQNEYTPFYALTDLQNSYLKAIAELRRRDFIHEGIRWFDIKRFNLEVKHEIYNGPTNVLTKNDNRRALQIPLQASANGIEKNPR</sequence>
<evidence type="ECO:0000259" key="2">
    <source>
        <dbReference type="Pfam" id="PF14322"/>
    </source>
</evidence>
<reference evidence="3 4" key="1">
    <citation type="submission" date="2024-03" db="EMBL/GenBank/DDBJ databases">
        <title>Flavobacterium soyae.</title>
        <authorList>
            <person name="Zheng W."/>
        </authorList>
    </citation>
    <scope>NUCLEOTIDE SEQUENCE [LARGE SCALE GENOMIC DNA]</scope>
    <source>
        <strain evidence="3 4">55</strain>
    </source>
</reference>
<dbReference type="RefSeq" id="WP_406844429.1">
    <property type="nucleotide sequence ID" value="NZ_CP150845.1"/>
</dbReference>
<organism evidence="3 4">
    <name type="scientific">Flavobacterium soyae</name>
    <dbReference type="NCBI Taxonomy" id="2903098"/>
    <lineage>
        <taxon>Bacteria</taxon>
        <taxon>Pseudomonadati</taxon>
        <taxon>Bacteroidota</taxon>
        <taxon>Flavobacteriia</taxon>
        <taxon>Flavobacteriales</taxon>
        <taxon>Flavobacteriaceae</taxon>
        <taxon>Flavobacterium</taxon>
    </lineage>
</organism>
<dbReference type="Pfam" id="PF14322">
    <property type="entry name" value="SusD-like_3"/>
    <property type="match status" value="1"/>
</dbReference>